<organism evidence="9">
    <name type="scientific">uncultured Aureispira sp</name>
    <dbReference type="NCBI Taxonomy" id="1331704"/>
    <lineage>
        <taxon>Bacteria</taxon>
        <taxon>Pseudomonadati</taxon>
        <taxon>Bacteroidota</taxon>
        <taxon>Saprospiria</taxon>
        <taxon>Saprospirales</taxon>
        <taxon>Saprospiraceae</taxon>
        <taxon>Aureispira</taxon>
        <taxon>environmental samples</taxon>
    </lineage>
</organism>
<evidence type="ECO:0000256" key="7">
    <source>
        <dbReference type="RuleBase" id="RU367151"/>
    </source>
</evidence>
<dbReference type="Gene3D" id="3.40.50.620">
    <property type="entry name" value="HUPs"/>
    <property type="match status" value="1"/>
</dbReference>
<comment type="cofactor">
    <cofactor evidence="6 7">
        <name>FAD</name>
        <dbReference type="ChEBI" id="CHEBI:57692"/>
    </cofactor>
    <text evidence="6 7">Binds 1 FAD per subunit.</text>
</comment>
<dbReference type="InterPro" id="IPR036134">
    <property type="entry name" value="Crypto/Photolyase_FAD-like_sf"/>
</dbReference>
<reference evidence="9" key="1">
    <citation type="submission" date="2020-01" db="EMBL/GenBank/DDBJ databases">
        <authorList>
            <person name="Meier V. D."/>
            <person name="Meier V D."/>
        </authorList>
    </citation>
    <scope>NUCLEOTIDE SEQUENCE</scope>
    <source>
        <strain evidence="9">HLG_WM_MAG_10</strain>
    </source>
</reference>
<dbReference type="GO" id="GO:0071949">
    <property type="term" value="F:FAD binding"/>
    <property type="evidence" value="ECO:0007669"/>
    <property type="project" value="TreeGrafter"/>
</dbReference>
<gene>
    <name evidence="9" type="ORF">HELGO_WM51219</name>
</gene>
<dbReference type="InterPro" id="IPR014133">
    <property type="entry name" value="Cry_DASH"/>
</dbReference>
<dbReference type="InterPro" id="IPR002081">
    <property type="entry name" value="Cryptochrome/DNA_photolyase_1"/>
</dbReference>
<comment type="function">
    <text evidence="7">May have a photoreceptor function.</text>
</comment>
<evidence type="ECO:0000313" key="9">
    <source>
        <dbReference type="EMBL" id="CAA6826398.1"/>
    </source>
</evidence>
<dbReference type="InterPro" id="IPR005101">
    <property type="entry name" value="Cryptochr/Photolyase_FAD-bd"/>
</dbReference>
<dbReference type="Gene3D" id="1.25.40.80">
    <property type="match status" value="1"/>
</dbReference>
<dbReference type="EMBL" id="CACVAQ010000381">
    <property type="protein sequence ID" value="CAA6826398.1"/>
    <property type="molecule type" value="Genomic_DNA"/>
</dbReference>
<accession>A0A6S6UDZ7</accession>
<keyword evidence="5 7" id="KW-0157">Chromophore</keyword>
<evidence type="ECO:0000259" key="8">
    <source>
        <dbReference type="PROSITE" id="PS51645"/>
    </source>
</evidence>
<keyword evidence="3 6" id="KW-0285">Flavoprotein</keyword>
<comment type="similarity">
    <text evidence="1 7">Belongs to the DNA photolyase class-1 family.</text>
</comment>
<name>A0A6S6UDZ7_9BACT</name>
<dbReference type="GO" id="GO:0003904">
    <property type="term" value="F:deoxyribodipyrimidine photo-lyase activity"/>
    <property type="evidence" value="ECO:0007669"/>
    <property type="project" value="TreeGrafter"/>
</dbReference>
<dbReference type="InterPro" id="IPR014729">
    <property type="entry name" value="Rossmann-like_a/b/a_fold"/>
</dbReference>
<dbReference type="SUPFAM" id="SSF52425">
    <property type="entry name" value="Cryptochrome/photolyase, N-terminal domain"/>
    <property type="match status" value="1"/>
</dbReference>
<dbReference type="Pfam" id="PF03441">
    <property type="entry name" value="FAD_binding_7"/>
    <property type="match status" value="1"/>
</dbReference>
<dbReference type="NCBIfam" id="TIGR02765">
    <property type="entry name" value="crypto_DASH"/>
    <property type="match status" value="1"/>
</dbReference>
<sequence length="413" mass="48070">MRLQDNPSLYYAYFHFWKVVPVLIIPETANTHLNGIEQEMGKFRQQFLLEAALDLKASLAKENIDLILLKKDENLIPTLKEICNAYEIEHTVTSYPRGTYEGNILGALCELTAVFTCEDDNLVAMDELPFTELPKVFTPFRKEIEANLDVRDMTQKPLLKKFKDCHKFTDSFELIQHPKHPNSAFPFTGGEAAAHKRLNYYLWESKSILDYKQTRNELIGENYSSKLSAYLALGNLSPVQVYYAIKDFEAQVEKNDSTYWLLFELLWREYFILIALQAQTKIYSPQGIQNKKAKSYTNNIQKFEQWCTGNTEHPFINANMKEFVATGYMSNRGRQNVASYLVHHLKIDWRWGATFFEKHLIDYDISLNWCNWMYVAGVGNNTRNKVFNPTLQQERYDPENAYCSLWNGSIGLD</sequence>
<evidence type="ECO:0000256" key="2">
    <source>
        <dbReference type="ARBA" id="ARBA00017881"/>
    </source>
</evidence>
<feature type="binding site" evidence="6">
    <location>
        <begin position="224"/>
        <end position="228"/>
    </location>
    <ligand>
        <name>FAD</name>
        <dbReference type="ChEBI" id="CHEBI:57692"/>
    </ligand>
</feature>
<dbReference type="SUPFAM" id="SSF48173">
    <property type="entry name" value="Cryptochrome/photolyase FAD-binding domain"/>
    <property type="match status" value="1"/>
</dbReference>
<dbReference type="AlphaFoldDB" id="A0A6S6UDZ7"/>
<proteinExistence type="inferred from homology"/>
<evidence type="ECO:0000256" key="3">
    <source>
        <dbReference type="ARBA" id="ARBA00022630"/>
    </source>
</evidence>
<evidence type="ECO:0000256" key="6">
    <source>
        <dbReference type="PIRSR" id="PIRSR602081-1"/>
    </source>
</evidence>
<evidence type="ECO:0000256" key="1">
    <source>
        <dbReference type="ARBA" id="ARBA00005862"/>
    </source>
</evidence>
<evidence type="ECO:0000256" key="4">
    <source>
        <dbReference type="ARBA" id="ARBA00022827"/>
    </source>
</evidence>
<dbReference type="InterPro" id="IPR006050">
    <property type="entry name" value="DNA_photolyase_N"/>
</dbReference>
<dbReference type="GO" id="GO:0003677">
    <property type="term" value="F:DNA binding"/>
    <property type="evidence" value="ECO:0007669"/>
    <property type="project" value="TreeGrafter"/>
</dbReference>
<feature type="binding site" evidence="6">
    <location>
        <position position="211"/>
    </location>
    <ligand>
        <name>FAD</name>
        <dbReference type="ChEBI" id="CHEBI:57692"/>
    </ligand>
</feature>
<protein>
    <recommendedName>
        <fullName evidence="2 7">Cryptochrome DASH</fullName>
    </recommendedName>
</protein>
<dbReference type="Pfam" id="PF00875">
    <property type="entry name" value="DNA_photolyase"/>
    <property type="match status" value="1"/>
</dbReference>
<dbReference type="PRINTS" id="PR00147">
    <property type="entry name" value="DNAPHOTLYASE"/>
</dbReference>
<feature type="domain" description="Photolyase/cryptochrome alpha/beta" evidence="8">
    <location>
        <begin position="1"/>
        <end position="133"/>
    </location>
</feature>
<dbReference type="PROSITE" id="PS51645">
    <property type="entry name" value="PHR_CRY_ALPHA_BETA"/>
    <property type="match status" value="1"/>
</dbReference>
<evidence type="ECO:0000256" key="5">
    <source>
        <dbReference type="ARBA" id="ARBA00022991"/>
    </source>
</evidence>
<keyword evidence="4 6" id="KW-0274">FAD</keyword>
<comment type="cofactor">
    <cofactor evidence="7">
        <name>(6R)-5,10-methylene-5,6,7,8-tetrahydrofolate</name>
        <dbReference type="ChEBI" id="CHEBI:15636"/>
    </cofactor>
    <text evidence="7">Binds 1 5,10-methenyltetrahydrofolate (MTHF) per subunit.</text>
</comment>
<feature type="binding site" evidence="6">
    <location>
        <begin position="362"/>
        <end position="364"/>
    </location>
    <ligand>
        <name>FAD</name>
        <dbReference type="ChEBI" id="CHEBI:57692"/>
    </ligand>
</feature>
<dbReference type="PANTHER" id="PTHR11455">
    <property type="entry name" value="CRYPTOCHROME"/>
    <property type="match status" value="1"/>
</dbReference>
<dbReference type="InterPro" id="IPR036155">
    <property type="entry name" value="Crypto/Photolyase_N_sf"/>
</dbReference>
<dbReference type="GO" id="GO:0006281">
    <property type="term" value="P:DNA repair"/>
    <property type="evidence" value="ECO:0007669"/>
    <property type="project" value="InterPro"/>
</dbReference>
<dbReference type="Gene3D" id="1.10.579.10">
    <property type="entry name" value="DNA Cyclobutane Dipyrimidine Photolyase, subunit A, domain 3"/>
    <property type="match status" value="1"/>
</dbReference>